<reference evidence="3 4" key="1">
    <citation type="journal article" date="2015" name="BMC Genomics">
        <title>Insights from the genome of Ophiocordyceps polyrhachis-furcata to pathogenicity and host specificity in insect fungi.</title>
        <authorList>
            <person name="Wichadakul D."/>
            <person name="Kobmoo N."/>
            <person name="Ingsriswang S."/>
            <person name="Tangphatsornruang S."/>
            <person name="Chantasingh D."/>
            <person name="Luangsa-ard J.J."/>
            <person name="Eurwilaichitr L."/>
        </authorList>
    </citation>
    <scope>NUCLEOTIDE SEQUENCE [LARGE SCALE GENOMIC DNA]</scope>
    <source>
        <strain evidence="3 4">BCC 54312</strain>
    </source>
</reference>
<evidence type="ECO:0000313" key="4">
    <source>
        <dbReference type="Proteomes" id="UP000253664"/>
    </source>
</evidence>
<comment type="caution">
    <text evidence="3">The sequence shown here is derived from an EMBL/GenBank/DDBJ whole genome shotgun (WGS) entry which is preliminary data.</text>
</comment>
<feature type="chain" id="PRO_5016727416" evidence="2">
    <location>
        <begin position="19"/>
        <end position="177"/>
    </location>
</feature>
<proteinExistence type="predicted"/>
<dbReference type="EMBL" id="LKCN02000003">
    <property type="protein sequence ID" value="RCI14897.1"/>
    <property type="molecule type" value="Genomic_DNA"/>
</dbReference>
<feature type="compositionally biased region" description="Basic and acidic residues" evidence="1">
    <location>
        <begin position="124"/>
        <end position="157"/>
    </location>
</feature>
<dbReference type="AlphaFoldDB" id="A0A367LKJ4"/>
<dbReference type="Proteomes" id="UP000253664">
    <property type="component" value="Unassembled WGS sequence"/>
</dbReference>
<feature type="signal peptide" evidence="2">
    <location>
        <begin position="1"/>
        <end position="18"/>
    </location>
</feature>
<gene>
    <name evidence="3" type="ORF">L249_6943</name>
</gene>
<keyword evidence="2" id="KW-0732">Signal</keyword>
<organism evidence="3 4">
    <name type="scientific">Ophiocordyceps polyrhachis-furcata BCC 54312</name>
    <dbReference type="NCBI Taxonomy" id="1330021"/>
    <lineage>
        <taxon>Eukaryota</taxon>
        <taxon>Fungi</taxon>
        <taxon>Dikarya</taxon>
        <taxon>Ascomycota</taxon>
        <taxon>Pezizomycotina</taxon>
        <taxon>Sordariomycetes</taxon>
        <taxon>Hypocreomycetidae</taxon>
        <taxon>Hypocreales</taxon>
        <taxon>Ophiocordycipitaceae</taxon>
        <taxon>Ophiocordyceps</taxon>
    </lineage>
</organism>
<feature type="non-terminal residue" evidence="3">
    <location>
        <position position="177"/>
    </location>
</feature>
<accession>A0A367LKJ4</accession>
<feature type="region of interest" description="Disordered" evidence="1">
    <location>
        <begin position="116"/>
        <end position="177"/>
    </location>
</feature>
<protein>
    <submittedName>
        <fullName evidence="3">Uncharacterized protein</fullName>
    </submittedName>
</protein>
<evidence type="ECO:0000256" key="2">
    <source>
        <dbReference type="SAM" id="SignalP"/>
    </source>
</evidence>
<feature type="compositionally biased region" description="Basic and acidic residues" evidence="1">
    <location>
        <begin position="167"/>
        <end position="177"/>
    </location>
</feature>
<sequence length="177" mass="19924">MAGFLGLVAIFAQAIVHCNDAPGLLYISPGLPRRVASHDGPSKKGIASSWVYSRHPREGISLYSEGQRFVPGVGWKFSRRQELPWRGRWATWIVARETSIPRPRPEVKSSCLDIVRAPRQAQSENRKRNPREPRLAQREKKKKVLDAIRRVSDRSLRGGESPSVEIEASREPGRLGP</sequence>
<name>A0A367LKJ4_9HYPO</name>
<keyword evidence="4" id="KW-1185">Reference proteome</keyword>
<evidence type="ECO:0000256" key="1">
    <source>
        <dbReference type="SAM" id="MobiDB-lite"/>
    </source>
</evidence>
<evidence type="ECO:0000313" key="3">
    <source>
        <dbReference type="EMBL" id="RCI14897.1"/>
    </source>
</evidence>